<dbReference type="Proteomes" id="UP000821845">
    <property type="component" value="Chromosome 5"/>
</dbReference>
<evidence type="ECO:0000313" key="2">
    <source>
        <dbReference type="Proteomes" id="UP000821845"/>
    </source>
</evidence>
<protein>
    <submittedName>
        <fullName evidence="1">Uncharacterized protein</fullName>
    </submittedName>
</protein>
<sequence length="126" mass="13381">MWPPSLGIAPVTSRSESGHDERCANAETVTTDSPLTPAPTTITGPPLSAMARRVTKCARLQHCTHLAGSTAAGVCARSTRRRHVGQLSLAHGLRPGTTEPVSALSASDPYRSCQECDRRCSVRAFL</sequence>
<reference evidence="1" key="1">
    <citation type="submission" date="2020-05" db="EMBL/GenBank/DDBJ databases">
        <title>Large-scale comparative analyses of tick genomes elucidate their genetic diversity and vector capacities.</title>
        <authorList>
            <person name="Jia N."/>
            <person name="Wang J."/>
            <person name="Shi W."/>
            <person name="Du L."/>
            <person name="Sun Y."/>
            <person name="Zhan W."/>
            <person name="Jiang J."/>
            <person name="Wang Q."/>
            <person name="Zhang B."/>
            <person name="Ji P."/>
            <person name="Sakyi L.B."/>
            <person name="Cui X."/>
            <person name="Yuan T."/>
            <person name="Jiang B."/>
            <person name="Yang W."/>
            <person name="Lam T.T.-Y."/>
            <person name="Chang Q."/>
            <person name="Ding S."/>
            <person name="Wang X."/>
            <person name="Zhu J."/>
            <person name="Ruan X."/>
            <person name="Zhao L."/>
            <person name="Wei J."/>
            <person name="Que T."/>
            <person name="Du C."/>
            <person name="Cheng J."/>
            <person name="Dai P."/>
            <person name="Han X."/>
            <person name="Huang E."/>
            <person name="Gao Y."/>
            <person name="Liu J."/>
            <person name="Shao H."/>
            <person name="Ye R."/>
            <person name="Li L."/>
            <person name="Wei W."/>
            <person name="Wang X."/>
            <person name="Wang C."/>
            <person name="Yang T."/>
            <person name="Huo Q."/>
            <person name="Li W."/>
            <person name="Guo W."/>
            <person name="Chen H."/>
            <person name="Zhou L."/>
            <person name="Ni X."/>
            <person name="Tian J."/>
            <person name="Zhou Y."/>
            <person name="Sheng Y."/>
            <person name="Liu T."/>
            <person name="Pan Y."/>
            <person name="Xia L."/>
            <person name="Li J."/>
            <person name="Zhao F."/>
            <person name="Cao W."/>
        </authorList>
    </citation>
    <scope>NUCLEOTIDE SEQUENCE</scope>
    <source>
        <strain evidence="1">Hyas-2018</strain>
    </source>
</reference>
<evidence type="ECO:0000313" key="1">
    <source>
        <dbReference type="EMBL" id="KAH6931513.1"/>
    </source>
</evidence>
<dbReference type="EMBL" id="CM023485">
    <property type="protein sequence ID" value="KAH6931513.1"/>
    <property type="molecule type" value="Genomic_DNA"/>
</dbReference>
<organism evidence="1 2">
    <name type="scientific">Hyalomma asiaticum</name>
    <name type="common">Tick</name>
    <dbReference type="NCBI Taxonomy" id="266040"/>
    <lineage>
        <taxon>Eukaryota</taxon>
        <taxon>Metazoa</taxon>
        <taxon>Ecdysozoa</taxon>
        <taxon>Arthropoda</taxon>
        <taxon>Chelicerata</taxon>
        <taxon>Arachnida</taxon>
        <taxon>Acari</taxon>
        <taxon>Parasitiformes</taxon>
        <taxon>Ixodida</taxon>
        <taxon>Ixodoidea</taxon>
        <taxon>Ixodidae</taxon>
        <taxon>Hyalomminae</taxon>
        <taxon>Hyalomma</taxon>
    </lineage>
</organism>
<accession>A0ACB7S9H1</accession>
<proteinExistence type="predicted"/>
<comment type="caution">
    <text evidence="1">The sequence shown here is derived from an EMBL/GenBank/DDBJ whole genome shotgun (WGS) entry which is preliminary data.</text>
</comment>
<name>A0ACB7S9H1_HYAAI</name>
<gene>
    <name evidence="1" type="ORF">HPB50_024878</name>
</gene>
<keyword evidence="2" id="KW-1185">Reference proteome</keyword>